<evidence type="ECO:0000313" key="2">
    <source>
        <dbReference type="Proteomes" id="UP001607302"/>
    </source>
</evidence>
<dbReference type="Proteomes" id="UP001607302">
    <property type="component" value="Unassembled WGS sequence"/>
</dbReference>
<gene>
    <name evidence="1" type="ORF">V1478_018506</name>
</gene>
<proteinExistence type="predicted"/>
<evidence type="ECO:0000313" key="1">
    <source>
        <dbReference type="EMBL" id="KAL2711927.1"/>
    </source>
</evidence>
<name>A0ABD1ZUQ8_VESSQ</name>
<reference evidence="1 2" key="1">
    <citation type="journal article" date="2024" name="Ann. Entomol. Soc. Am.">
        <title>Genomic analyses of the southern and eastern yellowjacket wasps (Hymenoptera: Vespidae) reveal evolutionary signatures of social life.</title>
        <authorList>
            <person name="Catto M.A."/>
            <person name="Caine P.B."/>
            <person name="Orr S.E."/>
            <person name="Hunt B.G."/>
            <person name="Goodisman M.A.D."/>
        </authorList>
    </citation>
    <scope>NUCLEOTIDE SEQUENCE [LARGE SCALE GENOMIC DNA]</scope>
    <source>
        <strain evidence="1">233</strain>
        <tissue evidence="1">Head and thorax</tissue>
    </source>
</reference>
<protein>
    <submittedName>
        <fullName evidence="1">Uncharacterized protein</fullName>
    </submittedName>
</protein>
<dbReference type="EMBL" id="JAUDFV010000169">
    <property type="protein sequence ID" value="KAL2711927.1"/>
    <property type="molecule type" value="Genomic_DNA"/>
</dbReference>
<accession>A0ABD1ZUQ8</accession>
<keyword evidence="2" id="KW-1185">Reference proteome</keyword>
<sequence length="91" mass="10174">MFANNLNDSEISFDVSENTIKDFVGDDYSNRKAINSIDPMVFGGPFHTNYVVNLISVLIIDATVDWTSLSISHNAHKIFSMTKTFDSLNVL</sequence>
<comment type="caution">
    <text evidence="1">The sequence shown here is derived from an EMBL/GenBank/DDBJ whole genome shotgun (WGS) entry which is preliminary data.</text>
</comment>
<dbReference type="AlphaFoldDB" id="A0ABD1ZUQ8"/>
<organism evidence="1 2">
    <name type="scientific">Vespula squamosa</name>
    <name type="common">Southern yellow jacket</name>
    <name type="synonym">Wasp</name>
    <dbReference type="NCBI Taxonomy" id="30214"/>
    <lineage>
        <taxon>Eukaryota</taxon>
        <taxon>Metazoa</taxon>
        <taxon>Ecdysozoa</taxon>
        <taxon>Arthropoda</taxon>
        <taxon>Hexapoda</taxon>
        <taxon>Insecta</taxon>
        <taxon>Pterygota</taxon>
        <taxon>Neoptera</taxon>
        <taxon>Endopterygota</taxon>
        <taxon>Hymenoptera</taxon>
        <taxon>Apocrita</taxon>
        <taxon>Aculeata</taxon>
        <taxon>Vespoidea</taxon>
        <taxon>Vespidae</taxon>
        <taxon>Vespinae</taxon>
        <taxon>Vespula</taxon>
    </lineage>
</organism>